<evidence type="ECO:0000256" key="3">
    <source>
        <dbReference type="ARBA" id="ARBA00022989"/>
    </source>
</evidence>
<dbReference type="GeneID" id="18819009"/>
<proteinExistence type="predicted"/>
<dbReference type="Gene3D" id="1.20.1250.20">
    <property type="entry name" value="MFS general substrate transporter like domains"/>
    <property type="match status" value="2"/>
</dbReference>
<comment type="subcellular location">
    <subcellularLocation>
        <location evidence="1">Membrane</location>
        <topology evidence="1">Multi-pass membrane protein</topology>
    </subcellularLocation>
</comment>
<feature type="transmembrane region" description="Helical" evidence="5">
    <location>
        <begin position="104"/>
        <end position="123"/>
    </location>
</feature>
<sequence length="492" mass="53141">MDPNDYYDVKLPNKNSQEDFKQDVFAKFDGAGTDTGYGTSVSTTNEVKEKDDLDVVYRLYRRRFAGLVGFVLLGAVTGMTWPWFGPISTDTATQFGISLDQVNWLGNIVSCIYLPVSLSIPVFCSRYGIRRCCEIGVAMLLISGWIRYAGTIGTLSPESAYALLIVGQLFSAIAQPIFQVLGPIYSEKWFDLRGRTTATMIIAVANPVGGALGQVLSPSVGTARQSILVLAIISTAVTPAVFLINSSPATPPTHAGSQKPQEMTSLLRAMVGFKCPPEAHMTLRERIDFMIVIIIFGVLAGMANTFSILSAQYMEPAGYSADVSGYMGATLLLSGLVASIISAPLFDRVLTHQLALTVKILVPIVAGCWLSLIWAVTPNNTAALFVIMALIGCCSITMLPVGLELGCELTRNADGSSALLWCSCNLFAIIFILVEGALRDGPDANPPYNMHKAFIFGGAFVTTIGSLVFLLRGKQARRVLDEQKISETKRQQ</sequence>
<feature type="transmembrane region" description="Helical" evidence="5">
    <location>
        <begin position="161"/>
        <end position="185"/>
    </location>
</feature>
<dbReference type="GO" id="GO:0016020">
    <property type="term" value="C:membrane"/>
    <property type="evidence" value="ECO:0007669"/>
    <property type="project" value="UniProtKB-SubCell"/>
</dbReference>
<dbReference type="InterPro" id="IPR011701">
    <property type="entry name" value="MFS"/>
</dbReference>
<feature type="transmembrane region" description="Helical" evidence="5">
    <location>
        <begin position="358"/>
        <end position="376"/>
    </location>
</feature>
<dbReference type="KEGG" id="sla:SERLADRAFT_466115"/>
<feature type="transmembrane region" description="Helical" evidence="5">
    <location>
        <begin position="382"/>
        <end position="406"/>
    </location>
</feature>
<dbReference type="PANTHER" id="PTHR10924">
    <property type="entry name" value="MAJOR FACILITATOR SUPERFAMILY PROTEIN-RELATED"/>
    <property type="match status" value="1"/>
</dbReference>
<feature type="transmembrane region" description="Helical" evidence="5">
    <location>
        <begin position="289"/>
        <end position="314"/>
    </location>
</feature>
<dbReference type="SUPFAM" id="SSF103473">
    <property type="entry name" value="MFS general substrate transporter"/>
    <property type="match status" value="1"/>
</dbReference>
<protein>
    <recommendedName>
        <fullName evidence="7">Major facilitator superfamily (MFS) profile domain-containing protein</fullName>
    </recommendedName>
</protein>
<gene>
    <name evidence="6" type="ORF">SERLADRAFT_466115</name>
</gene>
<dbReference type="Proteomes" id="UP000008064">
    <property type="component" value="Unassembled WGS sequence"/>
</dbReference>
<evidence type="ECO:0000313" key="6">
    <source>
        <dbReference type="EMBL" id="EGO25640.1"/>
    </source>
</evidence>
<dbReference type="EMBL" id="GL945433">
    <property type="protein sequence ID" value="EGO25640.1"/>
    <property type="molecule type" value="Genomic_DNA"/>
</dbReference>
<dbReference type="GO" id="GO:0022857">
    <property type="term" value="F:transmembrane transporter activity"/>
    <property type="evidence" value="ECO:0007669"/>
    <property type="project" value="InterPro"/>
</dbReference>
<organism>
    <name type="scientific">Serpula lacrymans var. lacrymans (strain S7.9)</name>
    <name type="common">Dry rot fungus</name>
    <dbReference type="NCBI Taxonomy" id="578457"/>
    <lineage>
        <taxon>Eukaryota</taxon>
        <taxon>Fungi</taxon>
        <taxon>Dikarya</taxon>
        <taxon>Basidiomycota</taxon>
        <taxon>Agaricomycotina</taxon>
        <taxon>Agaricomycetes</taxon>
        <taxon>Agaricomycetidae</taxon>
        <taxon>Boletales</taxon>
        <taxon>Coniophorineae</taxon>
        <taxon>Serpulaceae</taxon>
        <taxon>Serpula</taxon>
    </lineage>
</organism>
<dbReference type="AlphaFoldDB" id="F8NTG8"/>
<accession>F8NTG8</accession>
<dbReference type="RefSeq" id="XP_007317762.1">
    <property type="nucleotide sequence ID" value="XM_007317700.1"/>
</dbReference>
<dbReference type="InterPro" id="IPR049680">
    <property type="entry name" value="FLVCR1-2_SLC49-like"/>
</dbReference>
<evidence type="ECO:0000256" key="5">
    <source>
        <dbReference type="SAM" id="Phobius"/>
    </source>
</evidence>
<reference evidence="6" key="1">
    <citation type="submission" date="2011-04" db="EMBL/GenBank/DDBJ databases">
        <title>Evolution of plant cell wall degrading machinery underlies the functional diversity of forest fungi.</title>
        <authorList>
            <consortium name="US DOE Joint Genome Institute (JGI-PGF)"/>
            <person name="Eastwood D.C."/>
            <person name="Floudas D."/>
            <person name="Binder M."/>
            <person name="Majcherczyk A."/>
            <person name="Schneider P."/>
            <person name="Aerts A."/>
            <person name="Asiegbu F.O."/>
            <person name="Baker S.E."/>
            <person name="Barry K."/>
            <person name="Bendiksby M."/>
            <person name="Blumentritt M."/>
            <person name="Coutinho P.M."/>
            <person name="Cullen D."/>
            <person name="Cullen D."/>
            <person name="Gathman A."/>
            <person name="Goodell B."/>
            <person name="Henrissat B."/>
            <person name="Ihrmark K."/>
            <person name="Kauserud H."/>
            <person name="Kohler A."/>
            <person name="LaButti K."/>
            <person name="Lapidus A."/>
            <person name="Lavin J.L."/>
            <person name="Lee Y.-H."/>
            <person name="Lindquist E."/>
            <person name="Lilly W."/>
            <person name="Lucas S."/>
            <person name="Morin E."/>
            <person name="Murat C."/>
            <person name="Oguiza J.A."/>
            <person name="Park J."/>
            <person name="Pisabarro A.G."/>
            <person name="Riley R."/>
            <person name="Rosling A."/>
            <person name="Salamov A."/>
            <person name="Schmidt O."/>
            <person name="Schmutz J."/>
            <person name="Skrede I."/>
            <person name="Stenlid J."/>
            <person name="Wiebenga A."/>
            <person name="Xie X."/>
            <person name="Kues U."/>
            <person name="Hibbett D.S."/>
            <person name="Hoffmeister D."/>
            <person name="Hogberg N."/>
            <person name="Martin F."/>
            <person name="Grigoriev I.V."/>
            <person name="Watkinson S.C."/>
        </authorList>
    </citation>
    <scope>NUCLEOTIDE SEQUENCE</scope>
    <source>
        <strain evidence="6">S7.9</strain>
    </source>
</reference>
<evidence type="ECO:0008006" key="7">
    <source>
        <dbReference type="Google" id="ProtNLM"/>
    </source>
</evidence>
<evidence type="ECO:0000256" key="2">
    <source>
        <dbReference type="ARBA" id="ARBA00022692"/>
    </source>
</evidence>
<feature type="transmembrane region" description="Helical" evidence="5">
    <location>
        <begin position="223"/>
        <end position="244"/>
    </location>
</feature>
<feature type="transmembrane region" description="Helical" evidence="5">
    <location>
        <begin position="326"/>
        <end position="346"/>
    </location>
</feature>
<dbReference type="HOGENOM" id="CLU_023132_2_0_1"/>
<keyword evidence="2 5" id="KW-0812">Transmembrane</keyword>
<dbReference type="Pfam" id="PF07690">
    <property type="entry name" value="MFS_1"/>
    <property type="match status" value="1"/>
</dbReference>
<dbReference type="PANTHER" id="PTHR10924:SF6">
    <property type="entry name" value="SOLUTE CARRIER FAMILY 49 MEMBER A3"/>
    <property type="match status" value="1"/>
</dbReference>
<feature type="transmembrane region" description="Helical" evidence="5">
    <location>
        <begin position="135"/>
        <end position="155"/>
    </location>
</feature>
<keyword evidence="4 5" id="KW-0472">Membrane</keyword>
<keyword evidence="3 5" id="KW-1133">Transmembrane helix</keyword>
<feature type="transmembrane region" description="Helical" evidence="5">
    <location>
        <begin position="450"/>
        <end position="471"/>
    </location>
</feature>
<dbReference type="OrthoDB" id="422206at2759"/>
<feature type="transmembrane region" description="Helical" evidence="5">
    <location>
        <begin position="64"/>
        <end position="84"/>
    </location>
</feature>
<evidence type="ECO:0000256" key="4">
    <source>
        <dbReference type="ARBA" id="ARBA00023136"/>
    </source>
</evidence>
<feature type="transmembrane region" description="Helical" evidence="5">
    <location>
        <begin position="418"/>
        <end position="438"/>
    </location>
</feature>
<feature type="transmembrane region" description="Helical" evidence="5">
    <location>
        <begin position="197"/>
        <end position="217"/>
    </location>
</feature>
<evidence type="ECO:0000256" key="1">
    <source>
        <dbReference type="ARBA" id="ARBA00004141"/>
    </source>
</evidence>
<name>F8NTG8_SERL9</name>
<dbReference type="InterPro" id="IPR036259">
    <property type="entry name" value="MFS_trans_sf"/>
</dbReference>